<evidence type="ECO:0000256" key="2">
    <source>
        <dbReference type="ARBA" id="ARBA00022722"/>
    </source>
</evidence>
<reference evidence="6" key="1">
    <citation type="submission" date="2025-08" db="UniProtKB">
        <authorList>
            <consortium name="RefSeq"/>
        </authorList>
    </citation>
    <scope>IDENTIFICATION</scope>
    <source>
        <tissue evidence="6">Fruit stalk</tissue>
    </source>
</reference>
<evidence type="ECO:0000256" key="1">
    <source>
        <dbReference type="ARBA" id="ARBA00007469"/>
    </source>
</evidence>
<evidence type="ECO:0000313" key="6">
    <source>
        <dbReference type="RefSeq" id="XP_022756659.1"/>
    </source>
</evidence>
<dbReference type="Gene3D" id="3.90.730.10">
    <property type="entry name" value="Ribonuclease T2-like"/>
    <property type="match status" value="1"/>
</dbReference>
<dbReference type="InterPro" id="IPR036430">
    <property type="entry name" value="RNase_T2-like_sf"/>
</dbReference>
<dbReference type="GO" id="GO:0003723">
    <property type="term" value="F:RNA binding"/>
    <property type="evidence" value="ECO:0007669"/>
    <property type="project" value="InterPro"/>
</dbReference>
<dbReference type="InterPro" id="IPR001568">
    <property type="entry name" value="RNase_T2-like"/>
</dbReference>
<dbReference type="PANTHER" id="PTHR11240">
    <property type="entry name" value="RIBONUCLEASE T2"/>
    <property type="match status" value="1"/>
</dbReference>
<organism evidence="5 6">
    <name type="scientific">Durio zibethinus</name>
    <name type="common">Durian</name>
    <dbReference type="NCBI Taxonomy" id="66656"/>
    <lineage>
        <taxon>Eukaryota</taxon>
        <taxon>Viridiplantae</taxon>
        <taxon>Streptophyta</taxon>
        <taxon>Embryophyta</taxon>
        <taxon>Tracheophyta</taxon>
        <taxon>Spermatophyta</taxon>
        <taxon>Magnoliopsida</taxon>
        <taxon>eudicotyledons</taxon>
        <taxon>Gunneridae</taxon>
        <taxon>Pentapetalae</taxon>
        <taxon>rosids</taxon>
        <taxon>malvids</taxon>
        <taxon>Malvales</taxon>
        <taxon>Malvaceae</taxon>
        <taxon>Helicteroideae</taxon>
        <taxon>Durio</taxon>
    </lineage>
</organism>
<accession>A0A6P5ZV57</accession>
<dbReference type="PANTHER" id="PTHR11240:SF84">
    <property type="entry name" value="RIBONUCLEASE 1-LIKE"/>
    <property type="match status" value="1"/>
</dbReference>
<keyword evidence="2" id="KW-0540">Nuclease</keyword>
<dbReference type="GeneID" id="111304375"/>
<dbReference type="OrthoDB" id="435754at2759"/>
<keyword evidence="3" id="KW-0456">Lyase</keyword>
<dbReference type="PROSITE" id="PS00530">
    <property type="entry name" value="RNASE_T2_1"/>
    <property type="match status" value="1"/>
</dbReference>
<protein>
    <submittedName>
        <fullName evidence="6">Ribonuclease MC-like</fullName>
    </submittedName>
</protein>
<keyword evidence="2" id="KW-0378">Hydrolase</keyword>
<dbReference type="AlphaFoldDB" id="A0A6P5ZV57"/>
<proteinExistence type="inferred from homology"/>
<evidence type="ECO:0000313" key="5">
    <source>
        <dbReference type="Proteomes" id="UP000515121"/>
    </source>
</evidence>
<dbReference type="KEGG" id="dzi:111304375"/>
<evidence type="ECO:0000256" key="3">
    <source>
        <dbReference type="ARBA" id="ARBA00023239"/>
    </source>
</evidence>
<dbReference type="Proteomes" id="UP000515121">
    <property type="component" value="Unplaced"/>
</dbReference>
<name>A0A6P5ZV57_DURZI</name>
<sequence length="286" mass="32372">MQRYYLLTAGLVACLSSAITLYLVDPQAFFLYNYKLKDLQRPPVSNSIGSTSSTASGTTFAFYKFSLQWPPSTCTSTMPPPGGELKCAGPIPNAFTIHGLWPQDARDNKIRPYDDDPSCTTSVPKRPDKIIPDLQPIEQELKQLWPNLKNSDNERLNQEFWKEEWRKHGMCSDYAEVPFGYFNSSLELRKGFHPVFKLEPGATYTAQCVAEIVRAQVGAEPEIACSKSRVENNKLLLWEVRLCYNKTTYPKREAVQDCKKGFSGQCKKSNNKIKIPSSPQYPSGEY</sequence>
<keyword evidence="5" id="KW-1185">Reference proteome</keyword>
<dbReference type="GO" id="GO:0006401">
    <property type="term" value="P:RNA catabolic process"/>
    <property type="evidence" value="ECO:0007669"/>
    <property type="project" value="TreeGrafter"/>
</dbReference>
<dbReference type="Pfam" id="PF00445">
    <property type="entry name" value="Ribonuclease_T2"/>
    <property type="match status" value="1"/>
</dbReference>
<gene>
    <name evidence="6" type="primary">LOC111304375</name>
</gene>
<dbReference type="GO" id="GO:0005576">
    <property type="term" value="C:extracellular region"/>
    <property type="evidence" value="ECO:0007669"/>
    <property type="project" value="TreeGrafter"/>
</dbReference>
<dbReference type="InterPro" id="IPR018188">
    <property type="entry name" value="RNase_T2_His_AS_1"/>
</dbReference>
<dbReference type="SUPFAM" id="SSF55895">
    <property type="entry name" value="Ribonuclease Rh-like"/>
    <property type="match status" value="1"/>
</dbReference>
<dbReference type="GO" id="GO:0033897">
    <property type="term" value="F:ribonuclease T2 activity"/>
    <property type="evidence" value="ECO:0007669"/>
    <property type="project" value="InterPro"/>
</dbReference>
<comment type="similarity">
    <text evidence="1 4">Belongs to the RNase T2 family.</text>
</comment>
<dbReference type="RefSeq" id="XP_022756659.1">
    <property type="nucleotide sequence ID" value="XM_022900924.1"/>
</dbReference>
<evidence type="ECO:0000256" key="4">
    <source>
        <dbReference type="RuleBase" id="RU004328"/>
    </source>
</evidence>